<keyword evidence="10" id="KW-1185">Reference proteome</keyword>
<reference evidence="10" key="1">
    <citation type="journal article" date="2019" name="Int. J. Syst. Evol. Microbiol.">
        <title>The Global Catalogue of Microorganisms (GCM) 10K type strain sequencing project: providing services to taxonomists for standard genome sequencing and annotation.</title>
        <authorList>
            <consortium name="The Broad Institute Genomics Platform"/>
            <consortium name="The Broad Institute Genome Sequencing Center for Infectious Disease"/>
            <person name="Wu L."/>
            <person name="Ma J."/>
        </authorList>
    </citation>
    <scope>NUCLEOTIDE SEQUENCE [LARGE SCALE GENOMIC DNA]</scope>
    <source>
        <strain evidence="10">CGMCC 1.19029</strain>
    </source>
</reference>
<evidence type="ECO:0000313" key="9">
    <source>
        <dbReference type="EMBL" id="MFC4299171.1"/>
    </source>
</evidence>
<dbReference type="Proteomes" id="UP001595756">
    <property type="component" value="Unassembled WGS sequence"/>
</dbReference>
<keyword evidence="3" id="KW-0472">Membrane</keyword>
<feature type="domain" description="GGDEF" evidence="8">
    <location>
        <begin position="333"/>
        <end position="466"/>
    </location>
</feature>
<dbReference type="Gene3D" id="3.20.20.450">
    <property type="entry name" value="EAL domain"/>
    <property type="match status" value="1"/>
</dbReference>
<keyword evidence="1" id="KW-0175">Coiled coil</keyword>
<keyword evidence="3" id="KW-0812">Transmembrane</keyword>
<dbReference type="Gene3D" id="3.30.70.270">
    <property type="match status" value="1"/>
</dbReference>
<dbReference type="InterPro" id="IPR001633">
    <property type="entry name" value="EAL_dom"/>
</dbReference>
<dbReference type="InterPro" id="IPR052155">
    <property type="entry name" value="Biofilm_reg_signaling"/>
</dbReference>
<dbReference type="Pfam" id="PF00990">
    <property type="entry name" value="GGDEF"/>
    <property type="match status" value="1"/>
</dbReference>
<dbReference type="NCBIfam" id="TIGR00254">
    <property type="entry name" value="GGDEF"/>
    <property type="match status" value="1"/>
</dbReference>
<dbReference type="RefSeq" id="WP_376813726.1">
    <property type="nucleotide sequence ID" value="NZ_JBHSDY010000010.1"/>
</dbReference>
<dbReference type="PROSITE" id="PS50885">
    <property type="entry name" value="HAMP"/>
    <property type="match status" value="1"/>
</dbReference>
<evidence type="ECO:0000256" key="2">
    <source>
        <dbReference type="SAM" id="MobiDB-lite"/>
    </source>
</evidence>
<evidence type="ECO:0000313" key="10">
    <source>
        <dbReference type="Proteomes" id="UP001595756"/>
    </source>
</evidence>
<dbReference type="CDD" id="cd01949">
    <property type="entry name" value="GGDEF"/>
    <property type="match status" value="1"/>
</dbReference>
<gene>
    <name evidence="9" type="ORF">ACFO0J_14075</name>
</gene>
<dbReference type="PANTHER" id="PTHR44757">
    <property type="entry name" value="DIGUANYLATE CYCLASE DGCP"/>
    <property type="match status" value="1"/>
</dbReference>
<name>A0ABV8S3Q1_9BURK</name>
<dbReference type="InterPro" id="IPR029787">
    <property type="entry name" value="Nucleotide_cyclase"/>
</dbReference>
<dbReference type="CDD" id="cd06225">
    <property type="entry name" value="HAMP"/>
    <property type="match status" value="1"/>
</dbReference>
<dbReference type="InterPro" id="IPR035965">
    <property type="entry name" value="PAS-like_dom_sf"/>
</dbReference>
<dbReference type="SUPFAM" id="SSF141868">
    <property type="entry name" value="EAL domain-like"/>
    <property type="match status" value="1"/>
</dbReference>
<dbReference type="InterPro" id="IPR003660">
    <property type="entry name" value="HAMP_dom"/>
</dbReference>
<dbReference type="PROSITE" id="PS50112">
    <property type="entry name" value="PAS"/>
    <property type="match status" value="1"/>
</dbReference>
<feature type="transmembrane region" description="Helical" evidence="3">
    <location>
        <begin position="45"/>
        <end position="66"/>
    </location>
</feature>
<evidence type="ECO:0000259" key="5">
    <source>
        <dbReference type="PROSITE" id="PS50113"/>
    </source>
</evidence>
<evidence type="ECO:0000259" key="4">
    <source>
        <dbReference type="PROSITE" id="PS50112"/>
    </source>
</evidence>
<proteinExistence type="predicted"/>
<feature type="coiled-coil region" evidence="1">
    <location>
        <begin position="146"/>
        <end position="180"/>
    </location>
</feature>
<evidence type="ECO:0000256" key="3">
    <source>
        <dbReference type="SAM" id="Phobius"/>
    </source>
</evidence>
<sequence>MPDHRPEAGKTPLSLSKTGGALPPAEPRRHWVETLGLHTLWRKSILGFVLAGLLAVGNLLVVQSLLQDILLHSVIEQAGFTQRHALHVVYGLFTIDILLLVMAGVIVLRGVLRPTQALGRLGAALADGNYAIRAHGFANDELGALALALNQSAIRTEQLLRELEADRDSLKRTQVTLQRAALVYHHTSEAMVVTDADGYVQDTNPAFTRITGYEESEVVGNRMNVVSSGAHPVTFYQAMWHSLQTTGQWKGDIVNRRKSGEQFIEYLTINTTFNDDGSVNGRIGQFFDVTEKRQKEALIWRKAHFDYLTQLPNRQRFFEALQNGIKRAQQSDQTFALIFLDLDLFKEVNDTFGHEIGDEVLRQVARRLNNCLRESDKVARLGGDEFTALIQDIRRQEDIDLICDKIIRSLSQPYTLAAGRVHISCSIGVALYPDDATDADTLLHYADLAMYQAKHSGRNQYRRFTAPLRDSAQKRLDLLKDLQSALETGQFALQYQPIVDMQSGRVHKTEALVRWHHPERGLISPGEFIPLAEDTGLIVALGDHVFHQAARQLAAWRDTLGTTIDISVNVSPVQFKSDGLRPQAWMDTLRELGLPGSAITLEITERLLMEIDDQTRIRRQAFQEAGLKMALDDFGTGYSSVSYLKSFDIDYIKIDQSFIRHLAPDSEDLALCQAIITMAHHLGMQVIAEGIESQAQHELLRAVGCDYGQGYWYSRPVDPDRCAELLKTMQSGGTLLPTADKPDQCPEFGSTGSSLWKIV</sequence>
<dbReference type="InterPro" id="IPR000014">
    <property type="entry name" value="PAS"/>
</dbReference>
<dbReference type="CDD" id="cd00130">
    <property type="entry name" value="PAS"/>
    <property type="match status" value="1"/>
</dbReference>
<dbReference type="SMART" id="SM00304">
    <property type="entry name" value="HAMP"/>
    <property type="match status" value="1"/>
</dbReference>
<dbReference type="Pfam" id="PF13426">
    <property type="entry name" value="PAS_9"/>
    <property type="match status" value="1"/>
</dbReference>
<evidence type="ECO:0000259" key="6">
    <source>
        <dbReference type="PROSITE" id="PS50883"/>
    </source>
</evidence>
<dbReference type="CDD" id="cd01948">
    <property type="entry name" value="EAL"/>
    <property type="match status" value="1"/>
</dbReference>
<dbReference type="EMBL" id="JBHSDY010000010">
    <property type="protein sequence ID" value="MFC4299171.1"/>
    <property type="molecule type" value="Genomic_DNA"/>
</dbReference>
<feature type="domain" description="EAL" evidence="6">
    <location>
        <begin position="475"/>
        <end position="730"/>
    </location>
</feature>
<dbReference type="SMART" id="SM00091">
    <property type="entry name" value="PAS"/>
    <property type="match status" value="1"/>
</dbReference>
<evidence type="ECO:0000259" key="7">
    <source>
        <dbReference type="PROSITE" id="PS50885"/>
    </source>
</evidence>
<dbReference type="InterPro" id="IPR035919">
    <property type="entry name" value="EAL_sf"/>
</dbReference>
<feature type="transmembrane region" description="Helical" evidence="3">
    <location>
        <begin position="87"/>
        <end position="108"/>
    </location>
</feature>
<protein>
    <submittedName>
        <fullName evidence="9">Bifunctional diguanylate cyclase/phosphodiesterase</fullName>
    </submittedName>
</protein>
<dbReference type="Pfam" id="PF00563">
    <property type="entry name" value="EAL"/>
    <property type="match status" value="1"/>
</dbReference>
<feature type="domain" description="PAC" evidence="5">
    <location>
        <begin position="247"/>
        <end position="301"/>
    </location>
</feature>
<accession>A0ABV8S3Q1</accession>
<dbReference type="InterPro" id="IPR000700">
    <property type="entry name" value="PAS-assoc_C"/>
</dbReference>
<dbReference type="PROSITE" id="PS50113">
    <property type="entry name" value="PAC"/>
    <property type="match status" value="1"/>
</dbReference>
<dbReference type="Gene3D" id="3.30.450.20">
    <property type="entry name" value="PAS domain"/>
    <property type="match status" value="1"/>
</dbReference>
<organism evidence="9 10">
    <name type="scientific">Castellaniella hirudinis</name>
    <dbReference type="NCBI Taxonomy" id="1144617"/>
    <lineage>
        <taxon>Bacteria</taxon>
        <taxon>Pseudomonadati</taxon>
        <taxon>Pseudomonadota</taxon>
        <taxon>Betaproteobacteria</taxon>
        <taxon>Burkholderiales</taxon>
        <taxon>Alcaligenaceae</taxon>
        <taxon>Castellaniella</taxon>
    </lineage>
</organism>
<dbReference type="SUPFAM" id="SSF55785">
    <property type="entry name" value="PYP-like sensor domain (PAS domain)"/>
    <property type="match status" value="1"/>
</dbReference>
<dbReference type="Gene3D" id="6.10.340.10">
    <property type="match status" value="1"/>
</dbReference>
<dbReference type="PROSITE" id="PS50887">
    <property type="entry name" value="GGDEF"/>
    <property type="match status" value="1"/>
</dbReference>
<evidence type="ECO:0000259" key="8">
    <source>
        <dbReference type="PROSITE" id="PS50887"/>
    </source>
</evidence>
<feature type="domain" description="PAS" evidence="4">
    <location>
        <begin position="176"/>
        <end position="232"/>
    </location>
</feature>
<dbReference type="PANTHER" id="PTHR44757:SF2">
    <property type="entry name" value="BIOFILM ARCHITECTURE MAINTENANCE PROTEIN MBAA"/>
    <property type="match status" value="1"/>
</dbReference>
<feature type="region of interest" description="Disordered" evidence="2">
    <location>
        <begin position="1"/>
        <end position="25"/>
    </location>
</feature>
<evidence type="ECO:0000256" key="1">
    <source>
        <dbReference type="SAM" id="Coils"/>
    </source>
</evidence>
<dbReference type="SMART" id="SM00267">
    <property type="entry name" value="GGDEF"/>
    <property type="match status" value="1"/>
</dbReference>
<keyword evidence="3" id="KW-1133">Transmembrane helix</keyword>
<dbReference type="InterPro" id="IPR043128">
    <property type="entry name" value="Rev_trsase/Diguanyl_cyclase"/>
</dbReference>
<dbReference type="PROSITE" id="PS50883">
    <property type="entry name" value="EAL"/>
    <property type="match status" value="1"/>
</dbReference>
<dbReference type="SUPFAM" id="SSF55073">
    <property type="entry name" value="Nucleotide cyclase"/>
    <property type="match status" value="1"/>
</dbReference>
<comment type="caution">
    <text evidence="9">The sequence shown here is derived from an EMBL/GenBank/DDBJ whole genome shotgun (WGS) entry which is preliminary data.</text>
</comment>
<feature type="domain" description="HAMP" evidence="7">
    <location>
        <begin position="109"/>
        <end position="161"/>
    </location>
</feature>
<dbReference type="NCBIfam" id="TIGR00229">
    <property type="entry name" value="sensory_box"/>
    <property type="match status" value="1"/>
</dbReference>
<dbReference type="SMART" id="SM00052">
    <property type="entry name" value="EAL"/>
    <property type="match status" value="1"/>
</dbReference>
<dbReference type="InterPro" id="IPR000160">
    <property type="entry name" value="GGDEF_dom"/>
</dbReference>